<gene>
    <name evidence="2" type="ORF">METZ01_LOCUS98214</name>
</gene>
<name>A0A381VYJ1_9ZZZZ</name>
<dbReference type="AlphaFoldDB" id="A0A381VYJ1"/>
<evidence type="ECO:0000313" key="2">
    <source>
        <dbReference type="EMBL" id="SVA45360.1"/>
    </source>
</evidence>
<reference evidence="2" key="1">
    <citation type="submission" date="2018-05" db="EMBL/GenBank/DDBJ databases">
        <authorList>
            <person name="Lanie J.A."/>
            <person name="Ng W.-L."/>
            <person name="Kazmierczak K.M."/>
            <person name="Andrzejewski T.M."/>
            <person name="Davidsen T.M."/>
            <person name="Wayne K.J."/>
            <person name="Tettelin H."/>
            <person name="Glass J.I."/>
            <person name="Rusch D."/>
            <person name="Podicherti R."/>
            <person name="Tsui H.-C.T."/>
            <person name="Winkler M.E."/>
        </authorList>
    </citation>
    <scope>NUCLEOTIDE SEQUENCE</scope>
</reference>
<keyword evidence="1" id="KW-0472">Membrane</keyword>
<organism evidence="2">
    <name type="scientific">marine metagenome</name>
    <dbReference type="NCBI Taxonomy" id="408172"/>
    <lineage>
        <taxon>unclassified sequences</taxon>
        <taxon>metagenomes</taxon>
        <taxon>ecological metagenomes</taxon>
    </lineage>
</organism>
<feature type="transmembrane region" description="Helical" evidence="1">
    <location>
        <begin position="7"/>
        <end position="27"/>
    </location>
</feature>
<protein>
    <submittedName>
        <fullName evidence="2">Uncharacterized protein</fullName>
    </submittedName>
</protein>
<keyword evidence="1" id="KW-0812">Transmembrane</keyword>
<accession>A0A381VYJ1</accession>
<keyword evidence="1" id="KW-1133">Transmembrane helix</keyword>
<proteinExistence type="predicted"/>
<evidence type="ECO:0000256" key="1">
    <source>
        <dbReference type="SAM" id="Phobius"/>
    </source>
</evidence>
<dbReference type="EMBL" id="UINC01010175">
    <property type="protein sequence ID" value="SVA45360.1"/>
    <property type="molecule type" value="Genomic_DNA"/>
</dbReference>
<sequence>MTFISSITFLFGLIFSWAIIFFISAAASTPTSE</sequence>